<reference evidence="2" key="1">
    <citation type="journal article" date="2020" name="Stud. Mycol.">
        <title>101 Dothideomycetes genomes: a test case for predicting lifestyles and emergence of pathogens.</title>
        <authorList>
            <person name="Haridas S."/>
            <person name="Albert R."/>
            <person name="Binder M."/>
            <person name="Bloem J."/>
            <person name="Labutti K."/>
            <person name="Salamov A."/>
            <person name="Andreopoulos B."/>
            <person name="Baker S."/>
            <person name="Barry K."/>
            <person name="Bills G."/>
            <person name="Bluhm B."/>
            <person name="Cannon C."/>
            <person name="Castanera R."/>
            <person name="Culley D."/>
            <person name="Daum C."/>
            <person name="Ezra D."/>
            <person name="Gonzalez J."/>
            <person name="Henrissat B."/>
            <person name="Kuo A."/>
            <person name="Liang C."/>
            <person name="Lipzen A."/>
            <person name="Lutzoni F."/>
            <person name="Magnuson J."/>
            <person name="Mondo S."/>
            <person name="Nolan M."/>
            <person name="Ohm R."/>
            <person name="Pangilinan J."/>
            <person name="Park H.-J."/>
            <person name="Ramirez L."/>
            <person name="Alfaro M."/>
            <person name="Sun H."/>
            <person name="Tritt A."/>
            <person name="Yoshinaga Y."/>
            <person name="Zwiers L.-H."/>
            <person name="Turgeon B."/>
            <person name="Goodwin S."/>
            <person name="Spatafora J."/>
            <person name="Crous P."/>
            <person name="Grigoriev I."/>
        </authorList>
    </citation>
    <scope>NUCLEOTIDE SEQUENCE</scope>
    <source>
        <strain evidence="2">CBS 207.26</strain>
    </source>
</reference>
<evidence type="ECO:0000313" key="2">
    <source>
        <dbReference type="EMBL" id="KAF2189487.1"/>
    </source>
</evidence>
<name>A0A6A6EBW9_9PEZI</name>
<gene>
    <name evidence="2" type="ORF">K469DRAFT_41184</name>
</gene>
<protein>
    <submittedName>
        <fullName evidence="2">Uncharacterized protein</fullName>
    </submittedName>
</protein>
<sequence>MSISITFRVLLFHTLFIRSIDFFPTISNMNQASKSPEVEYAPTRNPTGEPDWKQYLPPKTFEIVKQPKRKRTLWQASVGLSFVTLVINTFFDVVQFSSYESLEGRSDFNGFHINILYRDVSFGTAKIVDVAWNTVIGRGGQALITLTSDRVASNVLTRIAELVPIDLKLFVLISLKSWTFS</sequence>
<organism evidence="2 3">
    <name type="scientific">Zopfia rhizophila CBS 207.26</name>
    <dbReference type="NCBI Taxonomy" id="1314779"/>
    <lineage>
        <taxon>Eukaryota</taxon>
        <taxon>Fungi</taxon>
        <taxon>Dikarya</taxon>
        <taxon>Ascomycota</taxon>
        <taxon>Pezizomycotina</taxon>
        <taxon>Dothideomycetes</taxon>
        <taxon>Dothideomycetes incertae sedis</taxon>
        <taxon>Zopfiaceae</taxon>
        <taxon>Zopfia</taxon>
    </lineage>
</organism>
<dbReference type="Proteomes" id="UP000800200">
    <property type="component" value="Unassembled WGS sequence"/>
</dbReference>
<dbReference type="OrthoDB" id="3903561at2759"/>
<proteinExistence type="predicted"/>
<feature type="signal peptide" evidence="1">
    <location>
        <begin position="1"/>
        <end position="19"/>
    </location>
</feature>
<evidence type="ECO:0000313" key="3">
    <source>
        <dbReference type="Proteomes" id="UP000800200"/>
    </source>
</evidence>
<dbReference type="EMBL" id="ML994620">
    <property type="protein sequence ID" value="KAF2189487.1"/>
    <property type="molecule type" value="Genomic_DNA"/>
</dbReference>
<keyword evidence="3" id="KW-1185">Reference proteome</keyword>
<dbReference type="AlphaFoldDB" id="A0A6A6EBW9"/>
<accession>A0A6A6EBW9</accession>
<evidence type="ECO:0000256" key="1">
    <source>
        <dbReference type="SAM" id="SignalP"/>
    </source>
</evidence>
<feature type="chain" id="PRO_5025644601" evidence="1">
    <location>
        <begin position="20"/>
        <end position="181"/>
    </location>
</feature>
<keyword evidence="1" id="KW-0732">Signal</keyword>